<comment type="caution">
    <text evidence="1">The sequence shown here is derived from an EMBL/GenBank/DDBJ whole genome shotgun (WGS) entry which is preliminary data.</text>
</comment>
<protein>
    <submittedName>
        <fullName evidence="1">Uncharacterized protein</fullName>
    </submittedName>
</protein>
<dbReference type="AlphaFoldDB" id="A0A8J4VFM7"/>
<accession>A0A8J4VFM7</accession>
<proteinExistence type="predicted"/>
<feature type="non-terminal residue" evidence="1">
    <location>
        <position position="1"/>
    </location>
</feature>
<gene>
    <name evidence="1" type="ORF">CMV_026736</name>
</gene>
<dbReference type="EMBL" id="JRKL02008195">
    <property type="protein sequence ID" value="KAF3947081.1"/>
    <property type="molecule type" value="Genomic_DNA"/>
</dbReference>
<sequence length="183" mass="20493">PFIFTSKSLSTAQTTAAVDTTTQTRCRRSEHAVELHRRPTTPFCPLNFTVDPPFPHLSISTTPSLLHRQPISLPTLCLPNPAVSSPPFPSQTQSSLRLPSPPKPILTLHLPSPHKPITNPSDKFKGYAPTVGLPQTRSSFFTTFESEEVSSIKWEVISMTEQEEDLIYRMYRLVGQRFFIGGF</sequence>
<evidence type="ECO:0000313" key="1">
    <source>
        <dbReference type="EMBL" id="KAF3947081.1"/>
    </source>
</evidence>
<keyword evidence="2" id="KW-1185">Reference proteome</keyword>
<dbReference type="Proteomes" id="UP000737018">
    <property type="component" value="Unassembled WGS sequence"/>
</dbReference>
<reference evidence="1" key="1">
    <citation type="submission" date="2020-03" db="EMBL/GenBank/DDBJ databases">
        <title>Castanea mollissima Vanexum genome sequencing.</title>
        <authorList>
            <person name="Staton M."/>
        </authorList>
    </citation>
    <scope>NUCLEOTIDE SEQUENCE</scope>
    <source>
        <tissue evidence="1">Leaf</tissue>
    </source>
</reference>
<organism evidence="1 2">
    <name type="scientific">Castanea mollissima</name>
    <name type="common">Chinese chestnut</name>
    <dbReference type="NCBI Taxonomy" id="60419"/>
    <lineage>
        <taxon>Eukaryota</taxon>
        <taxon>Viridiplantae</taxon>
        <taxon>Streptophyta</taxon>
        <taxon>Embryophyta</taxon>
        <taxon>Tracheophyta</taxon>
        <taxon>Spermatophyta</taxon>
        <taxon>Magnoliopsida</taxon>
        <taxon>eudicotyledons</taxon>
        <taxon>Gunneridae</taxon>
        <taxon>Pentapetalae</taxon>
        <taxon>rosids</taxon>
        <taxon>fabids</taxon>
        <taxon>Fagales</taxon>
        <taxon>Fagaceae</taxon>
        <taxon>Castanea</taxon>
    </lineage>
</organism>
<name>A0A8J4VFM7_9ROSI</name>
<evidence type="ECO:0000313" key="2">
    <source>
        <dbReference type="Proteomes" id="UP000737018"/>
    </source>
</evidence>